<dbReference type="Gene3D" id="3.40.50.1820">
    <property type="entry name" value="alpha/beta hydrolase"/>
    <property type="match status" value="2"/>
</dbReference>
<feature type="domain" description="Lipase" evidence="5">
    <location>
        <begin position="157"/>
        <end position="234"/>
    </location>
</feature>
<feature type="domain" description="Lipase" evidence="5">
    <location>
        <begin position="3"/>
        <end position="153"/>
    </location>
</feature>
<dbReference type="PRINTS" id="PR00821">
    <property type="entry name" value="TAGLIPASE"/>
</dbReference>
<comment type="subcellular location">
    <subcellularLocation>
        <location evidence="1">Secreted</location>
    </subcellularLocation>
</comment>
<reference evidence="6" key="2">
    <citation type="submission" date="2020-06" db="EMBL/GenBank/DDBJ databases">
        <authorList>
            <person name="Sheffer M."/>
        </authorList>
    </citation>
    <scope>NUCLEOTIDE SEQUENCE</scope>
</reference>
<comment type="caution">
    <text evidence="6">The sequence shown here is derived from an EMBL/GenBank/DDBJ whole genome shotgun (WGS) entry which is preliminary data.</text>
</comment>
<organism evidence="6 7">
    <name type="scientific">Argiope bruennichi</name>
    <name type="common">Wasp spider</name>
    <name type="synonym">Aranea bruennichi</name>
    <dbReference type="NCBI Taxonomy" id="94029"/>
    <lineage>
        <taxon>Eukaryota</taxon>
        <taxon>Metazoa</taxon>
        <taxon>Ecdysozoa</taxon>
        <taxon>Arthropoda</taxon>
        <taxon>Chelicerata</taxon>
        <taxon>Arachnida</taxon>
        <taxon>Araneae</taxon>
        <taxon>Araneomorphae</taxon>
        <taxon>Entelegynae</taxon>
        <taxon>Araneoidea</taxon>
        <taxon>Araneidae</taxon>
        <taxon>Argiope</taxon>
    </lineage>
</organism>
<dbReference type="SUPFAM" id="SSF53474">
    <property type="entry name" value="alpha/beta-Hydrolases"/>
    <property type="match status" value="1"/>
</dbReference>
<accession>A0A8T0EF27</accession>
<comment type="similarity">
    <text evidence="2 4">Belongs to the AB hydrolase superfamily. Lipase family.</text>
</comment>
<dbReference type="EMBL" id="JABXBU010002228">
    <property type="protein sequence ID" value="KAF8771449.1"/>
    <property type="molecule type" value="Genomic_DNA"/>
</dbReference>
<evidence type="ECO:0000313" key="6">
    <source>
        <dbReference type="EMBL" id="KAF8771449.1"/>
    </source>
</evidence>
<name>A0A8T0EF27_ARGBR</name>
<dbReference type="PANTHER" id="PTHR11610">
    <property type="entry name" value="LIPASE"/>
    <property type="match status" value="1"/>
</dbReference>
<sequence length="254" mass="28855">MSDSFDKCLFNATYETKFLIHGVAVFLTPGNLFDDLKDALLKYGNYNVIIVDWTLYNNIPFRLAYRDARLVGEKVGEMMKFIEAYKKVSLKTFHCIGHSLGSHICGVAGRKVRALVRITGLDPGGVSLKESLKPNIGLRYTDADFVDIIHTSGISSVWTNLDRILCLHFIAIEYFTNSLKPNCKFVATECENYSDFEKGQCQSRSKTEMGFRAKKIEGIKPLTKFYLETLEFPPYCMGNESIFFARHSFGFLKV</sequence>
<dbReference type="InterPro" id="IPR029058">
    <property type="entry name" value="AB_hydrolase_fold"/>
</dbReference>
<dbReference type="GO" id="GO:0016042">
    <property type="term" value="P:lipid catabolic process"/>
    <property type="evidence" value="ECO:0007669"/>
    <property type="project" value="TreeGrafter"/>
</dbReference>
<evidence type="ECO:0000256" key="4">
    <source>
        <dbReference type="RuleBase" id="RU004262"/>
    </source>
</evidence>
<gene>
    <name evidence="6" type="ORF">HNY73_018871</name>
</gene>
<keyword evidence="7" id="KW-1185">Reference proteome</keyword>
<reference evidence="6" key="1">
    <citation type="journal article" date="2020" name="bioRxiv">
        <title>Chromosome-level reference genome of the European wasp spider Argiope bruennichi: a resource for studies on range expansion and evolutionary adaptation.</title>
        <authorList>
            <person name="Sheffer M.M."/>
            <person name="Hoppe A."/>
            <person name="Krehenwinkel H."/>
            <person name="Uhl G."/>
            <person name="Kuss A.W."/>
            <person name="Jensen L."/>
            <person name="Jensen C."/>
            <person name="Gillespie R.G."/>
            <person name="Hoff K.J."/>
            <person name="Prost S."/>
        </authorList>
    </citation>
    <scope>NUCLEOTIDE SEQUENCE</scope>
</reference>
<proteinExistence type="inferred from homology"/>
<dbReference type="Pfam" id="PF00151">
    <property type="entry name" value="Lipase"/>
    <property type="match status" value="2"/>
</dbReference>
<evidence type="ECO:0000256" key="2">
    <source>
        <dbReference type="ARBA" id="ARBA00010701"/>
    </source>
</evidence>
<evidence type="ECO:0000259" key="5">
    <source>
        <dbReference type="Pfam" id="PF00151"/>
    </source>
</evidence>
<dbReference type="GO" id="GO:0005615">
    <property type="term" value="C:extracellular space"/>
    <property type="evidence" value="ECO:0007669"/>
    <property type="project" value="TreeGrafter"/>
</dbReference>
<keyword evidence="3" id="KW-0964">Secreted</keyword>
<dbReference type="Proteomes" id="UP000807504">
    <property type="component" value="Unassembled WGS sequence"/>
</dbReference>
<dbReference type="InterPro" id="IPR000734">
    <property type="entry name" value="TAG_lipase"/>
</dbReference>
<dbReference type="InterPro" id="IPR013818">
    <property type="entry name" value="Lipase"/>
</dbReference>
<dbReference type="AlphaFoldDB" id="A0A8T0EF27"/>
<evidence type="ECO:0000313" key="7">
    <source>
        <dbReference type="Proteomes" id="UP000807504"/>
    </source>
</evidence>
<dbReference type="GO" id="GO:0016298">
    <property type="term" value="F:lipase activity"/>
    <property type="evidence" value="ECO:0007669"/>
    <property type="project" value="InterPro"/>
</dbReference>
<evidence type="ECO:0000256" key="3">
    <source>
        <dbReference type="ARBA" id="ARBA00022525"/>
    </source>
</evidence>
<evidence type="ECO:0000256" key="1">
    <source>
        <dbReference type="ARBA" id="ARBA00004613"/>
    </source>
</evidence>
<protein>
    <submittedName>
        <fullName evidence="6">Phospholipase A1 member A like protein</fullName>
    </submittedName>
</protein>